<proteinExistence type="predicted"/>
<sequence length="40" mass="4260">MVSSFALAALDHTAKQAIANKLFIGAFFIVVPCLLNVIIV</sequence>
<keyword evidence="1" id="KW-1133">Transmembrane helix</keyword>
<keyword evidence="1" id="KW-0812">Transmembrane</keyword>
<gene>
    <name evidence="2" type="ORF">VITU9109_16688</name>
</gene>
<keyword evidence="1" id="KW-0472">Membrane</keyword>
<dbReference type="Proteomes" id="UP000003836">
    <property type="component" value="Unassembled WGS sequence"/>
</dbReference>
<dbReference type="EMBL" id="AFWI01000192">
    <property type="protein sequence ID" value="EGU48992.1"/>
    <property type="molecule type" value="Genomic_DNA"/>
</dbReference>
<comment type="caution">
    <text evidence="2">The sequence shown here is derived from an EMBL/GenBank/DDBJ whole genome shotgun (WGS) entry which is preliminary data.</text>
</comment>
<protein>
    <recommendedName>
        <fullName evidence="4">Transporter</fullName>
    </recommendedName>
</protein>
<reference evidence="2 3" key="1">
    <citation type="journal article" date="2012" name="Int. J. Syst. Evol. Microbiol.">
        <title>Vibrio caribbeanicus sp. nov., isolated from the marine sponge Scleritoderma cyanea.</title>
        <authorList>
            <person name="Hoffmann M."/>
            <person name="Monday S.R."/>
            <person name="Allard M.W."/>
            <person name="Strain E.A."/>
            <person name="Whittaker P."/>
            <person name="Naum M."/>
            <person name="McCarthy P.J."/>
            <person name="Lopez J.V."/>
            <person name="Fischer M."/>
            <person name="Brown E.W."/>
        </authorList>
    </citation>
    <scope>NUCLEOTIDE SEQUENCE [LARGE SCALE GENOMIC DNA]</scope>
    <source>
        <strain evidence="2 3">ATCC 19109</strain>
    </source>
</reference>
<evidence type="ECO:0000313" key="3">
    <source>
        <dbReference type="Proteomes" id="UP000003836"/>
    </source>
</evidence>
<accession>A0ABN0DB11</accession>
<name>A0ABN0DB11_9VIBR</name>
<evidence type="ECO:0000256" key="1">
    <source>
        <dbReference type="SAM" id="Phobius"/>
    </source>
</evidence>
<organism evidence="2 3">
    <name type="scientific">Vibrio tubiashii ATCC 19109</name>
    <dbReference type="NCBI Taxonomy" id="1051646"/>
    <lineage>
        <taxon>Bacteria</taxon>
        <taxon>Pseudomonadati</taxon>
        <taxon>Pseudomonadota</taxon>
        <taxon>Gammaproteobacteria</taxon>
        <taxon>Vibrionales</taxon>
        <taxon>Vibrionaceae</taxon>
        <taxon>Vibrio</taxon>
        <taxon>Vibrio oreintalis group</taxon>
    </lineage>
</organism>
<feature type="transmembrane region" description="Helical" evidence="1">
    <location>
        <begin position="22"/>
        <end position="39"/>
    </location>
</feature>
<keyword evidence="3" id="KW-1185">Reference proteome</keyword>
<evidence type="ECO:0000313" key="2">
    <source>
        <dbReference type="EMBL" id="EGU48992.1"/>
    </source>
</evidence>
<evidence type="ECO:0008006" key="4">
    <source>
        <dbReference type="Google" id="ProtNLM"/>
    </source>
</evidence>